<feature type="transmembrane region" description="Helical" evidence="5">
    <location>
        <begin position="340"/>
        <end position="359"/>
    </location>
</feature>
<feature type="transmembrane region" description="Helical" evidence="5">
    <location>
        <begin position="214"/>
        <end position="237"/>
    </location>
</feature>
<feature type="transmembrane region" description="Helical" evidence="5">
    <location>
        <begin position="286"/>
        <end position="308"/>
    </location>
</feature>
<dbReference type="InterPro" id="IPR051788">
    <property type="entry name" value="MFS_Transporter"/>
</dbReference>
<dbReference type="SUPFAM" id="SSF103473">
    <property type="entry name" value="MFS general substrate transporter"/>
    <property type="match status" value="1"/>
</dbReference>
<evidence type="ECO:0000256" key="3">
    <source>
        <dbReference type="ARBA" id="ARBA00022989"/>
    </source>
</evidence>
<evidence type="ECO:0000256" key="5">
    <source>
        <dbReference type="SAM" id="Phobius"/>
    </source>
</evidence>
<comment type="subcellular location">
    <subcellularLocation>
        <location evidence="1">Membrane</location>
        <topology evidence="1">Multi-pass membrane protein</topology>
    </subcellularLocation>
</comment>
<keyword evidence="2 5" id="KW-0812">Transmembrane</keyword>
<accession>A0A7Z2ZSE6</accession>
<feature type="transmembrane region" description="Helical" evidence="5">
    <location>
        <begin position="183"/>
        <end position="202"/>
    </location>
</feature>
<evidence type="ECO:0000256" key="1">
    <source>
        <dbReference type="ARBA" id="ARBA00004141"/>
    </source>
</evidence>
<dbReference type="InterPro" id="IPR011701">
    <property type="entry name" value="MFS"/>
</dbReference>
<evidence type="ECO:0000313" key="7">
    <source>
        <dbReference type="Proteomes" id="UP000502415"/>
    </source>
</evidence>
<dbReference type="CDD" id="cd17393">
    <property type="entry name" value="MFS_MosC_like"/>
    <property type="match status" value="1"/>
</dbReference>
<keyword evidence="7" id="KW-1185">Reference proteome</keyword>
<dbReference type="KEGG" id="mfy:HH212_10605"/>
<dbReference type="EMBL" id="CP051685">
    <property type="protein sequence ID" value="QJE00418.1"/>
    <property type="molecule type" value="Genomic_DNA"/>
</dbReference>
<proteinExistence type="predicted"/>
<evidence type="ECO:0000256" key="2">
    <source>
        <dbReference type="ARBA" id="ARBA00022692"/>
    </source>
</evidence>
<feature type="transmembrane region" description="Helical" evidence="5">
    <location>
        <begin position="114"/>
        <end position="135"/>
    </location>
</feature>
<reference evidence="6 7" key="1">
    <citation type="submission" date="2020-04" db="EMBL/GenBank/DDBJ databases">
        <title>Genome sequencing of novel species.</title>
        <authorList>
            <person name="Heo J."/>
            <person name="Kim S.-J."/>
            <person name="Kim J.-S."/>
            <person name="Hong S.-B."/>
            <person name="Kwon S.-W."/>
        </authorList>
    </citation>
    <scope>NUCLEOTIDE SEQUENCE [LARGE SCALE GENOMIC DNA]</scope>
    <source>
        <strain evidence="6 7">GN2-R2</strain>
    </source>
</reference>
<feature type="transmembrane region" description="Helical" evidence="5">
    <location>
        <begin position="365"/>
        <end position="387"/>
    </location>
</feature>
<dbReference type="Gene3D" id="1.20.1250.20">
    <property type="entry name" value="MFS general substrate transporter like domains"/>
    <property type="match status" value="2"/>
</dbReference>
<evidence type="ECO:0000256" key="4">
    <source>
        <dbReference type="ARBA" id="ARBA00023136"/>
    </source>
</evidence>
<dbReference type="PANTHER" id="PTHR23514:SF13">
    <property type="entry name" value="INNER MEMBRANE PROTEIN YBJJ"/>
    <property type="match status" value="1"/>
</dbReference>
<dbReference type="GO" id="GO:0016020">
    <property type="term" value="C:membrane"/>
    <property type="evidence" value="ECO:0007669"/>
    <property type="project" value="UniProtKB-SubCell"/>
</dbReference>
<dbReference type="GO" id="GO:0022857">
    <property type="term" value="F:transmembrane transporter activity"/>
    <property type="evidence" value="ECO:0007669"/>
    <property type="project" value="InterPro"/>
</dbReference>
<protein>
    <submittedName>
        <fullName evidence="6">MFS transporter</fullName>
    </submittedName>
</protein>
<dbReference type="RefSeq" id="WP_170202450.1">
    <property type="nucleotide sequence ID" value="NZ_CP051685.1"/>
</dbReference>
<dbReference type="Pfam" id="PF07690">
    <property type="entry name" value="MFS_1"/>
    <property type="match status" value="1"/>
</dbReference>
<feature type="transmembrane region" description="Helical" evidence="5">
    <location>
        <begin position="57"/>
        <end position="77"/>
    </location>
</feature>
<dbReference type="AlphaFoldDB" id="A0A7Z2ZSE6"/>
<feature type="transmembrane region" description="Helical" evidence="5">
    <location>
        <begin position="23"/>
        <end position="45"/>
    </location>
</feature>
<sequence length="396" mass="39038">MTAAVKEHGGAVRSAAEIARINAARWAISLIFMVNGIGIGLWAAHVPVVQARAGIDTGTLGLLLLTIAGGAISAMPLSGWLSGRWGTRAVAVGSTLLFTVTGALLMNAGGAGGLPALFLAAYAFGASNGVLDVSMNANASEVEAARGVPTMSSFHGFYSLGGLLGAALGGLIIGAGLGDGRGALAGFAVLAVLAALCARRVLAVAPAPHGSHFALPRGPALFLGLLGMLCFAIEGALVDWSALLLTNRTGADAASAALGYSAFSIAMAACRFAGDRLVLRFGALRIMAVGGLGMFGGLMLAVLSTHFLLSALGFALVGLAAANVVPLIFAAAARTPGMSAGGGLATVATLGYAGLLLAPPLIGSVAAHTSIAVALGLLSLSGIVIAANARVVQPRA</sequence>
<feature type="transmembrane region" description="Helical" evidence="5">
    <location>
        <begin position="156"/>
        <end position="177"/>
    </location>
</feature>
<organism evidence="6 7">
    <name type="scientific">Massilia forsythiae</name>
    <dbReference type="NCBI Taxonomy" id="2728020"/>
    <lineage>
        <taxon>Bacteria</taxon>
        <taxon>Pseudomonadati</taxon>
        <taxon>Pseudomonadota</taxon>
        <taxon>Betaproteobacteria</taxon>
        <taxon>Burkholderiales</taxon>
        <taxon>Oxalobacteraceae</taxon>
        <taxon>Telluria group</taxon>
        <taxon>Massilia</taxon>
    </lineage>
</organism>
<evidence type="ECO:0000313" key="6">
    <source>
        <dbReference type="EMBL" id="QJE00418.1"/>
    </source>
</evidence>
<dbReference type="InterPro" id="IPR036259">
    <property type="entry name" value="MFS_trans_sf"/>
</dbReference>
<keyword evidence="4 5" id="KW-0472">Membrane</keyword>
<dbReference type="Proteomes" id="UP000502415">
    <property type="component" value="Chromosome"/>
</dbReference>
<name>A0A7Z2ZSE6_9BURK</name>
<dbReference type="PANTHER" id="PTHR23514">
    <property type="entry name" value="BYPASS OF STOP CODON PROTEIN 6"/>
    <property type="match status" value="1"/>
</dbReference>
<feature type="transmembrane region" description="Helical" evidence="5">
    <location>
        <begin position="314"/>
        <end position="333"/>
    </location>
</feature>
<keyword evidence="3 5" id="KW-1133">Transmembrane helix</keyword>
<gene>
    <name evidence="6" type="ORF">HH212_10605</name>
</gene>